<accession>A0A5B8BZ10</accession>
<sequence>MEAQQDAGILGLPVEDTEAGVAASVDAGCEGGDVQDDVLSLEDLGDGLGGRTDDRGVPARVVRIGRGRQQGFSAGGGFTDPH</sequence>
<reference evidence="1 2" key="1">
    <citation type="submission" date="2019-05" db="EMBL/GenBank/DDBJ databases">
        <title>Georgenia *** sp. nov., and Georgenia *** sp. nov., isolated from the intestinal contents of plateau pika (Ochotona curzoniae) in the Qinghai-Tibet plateau of China.</title>
        <authorList>
            <person name="Tian Z."/>
        </authorList>
    </citation>
    <scope>NUCLEOTIDE SEQUENCE [LARGE SCALE GENOMIC DNA]</scope>
    <source>
        <strain evidence="1 2">Z443</strain>
    </source>
</reference>
<dbReference type="AlphaFoldDB" id="A0A5B8BZ10"/>
<organism evidence="1 2">
    <name type="scientific">Georgenia yuyongxinii</name>
    <dbReference type="NCBI Taxonomy" id="2589797"/>
    <lineage>
        <taxon>Bacteria</taxon>
        <taxon>Bacillati</taxon>
        <taxon>Actinomycetota</taxon>
        <taxon>Actinomycetes</taxon>
        <taxon>Micrococcales</taxon>
        <taxon>Bogoriellaceae</taxon>
        <taxon>Georgenia</taxon>
    </lineage>
</organism>
<evidence type="ECO:0000313" key="1">
    <source>
        <dbReference type="EMBL" id="QDC23508.1"/>
    </source>
</evidence>
<protein>
    <submittedName>
        <fullName evidence="1">Uncharacterized protein</fullName>
    </submittedName>
</protein>
<dbReference type="RefSeq" id="WP_139926950.1">
    <property type="nucleotide sequence ID" value="NZ_CP040915.1"/>
</dbReference>
<dbReference type="KEGG" id="gyu:FE374_01670"/>
<dbReference type="Proteomes" id="UP000314616">
    <property type="component" value="Chromosome"/>
</dbReference>
<dbReference type="EMBL" id="CP040915">
    <property type="protein sequence ID" value="QDC23508.1"/>
    <property type="molecule type" value="Genomic_DNA"/>
</dbReference>
<gene>
    <name evidence="1" type="ORF">FE374_01670</name>
</gene>
<name>A0A5B8BZ10_9MICO</name>
<proteinExistence type="predicted"/>
<evidence type="ECO:0000313" key="2">
    <source>
        <dbReference type="Proteomes" id="UP000314616"/>
    </source>
</evidence>